<reference evidence="3" key="2">
    <citation type="submission" date="2023-06" db="EMBL/GenBank/DDBJ databases">
        <authorList>
            <consortium name="Lawrence Berkeley National Laboratory"/>
            <person name="Haridas S."/>
            <person name="Hensen N."/>
            <person name="Bonometti L."/>
            <person name="Westerberg I."/>
            <person name="Brannstrom I.O."/>
            <person name="Guillou S."/>
            <person name="Cros-Aarteil S."/>
            <person name="Calhoun S."/>
            <person name="Kuo A."/>
            <person name="Mondo S."/>
            <person name="Pangilinan J."/>
            <person name="Riley R."/>
            <person name="Labutti K."/>
            <person name="Andreopoulos B."/>
            <person name="Lipzen A."/>
            <person name="Chen C."/>
            <person name="Yanf M."/>
            <person name="Daum C."/>
            <person name="Ng V."/>
            <person name="Clum A."/>
            <person name="Steindorff A."/>
            <person name="Ohm R."/>
            <person name="Martin F."/>
            <person name="Silar P."/>
            <person name="Natvig D."/>
            <person name="Lalanne C."/>
            <person name="Gautier V."/>
            <person name="Ament-Velasquez S.L."/>
            <person name="Kruys A."/>
            <person name="Hutchinson M.I."/>
            <person name="Powell A.J."/>
            <person name="Barry K."/>
            <person name="Miller A.N."/>
            <person name="Grigoriev I.V."/>
            <person name="Debuchy R."/>
            <person name="Gladieux P."/>
            <person name="Thoren M.H."/>
            <person name="Johannesson H."/>
        </authorList>
    </citation>
    <scope>NUCLEOTIDE SEQUENCE</scope>
    <source>
        <strain evidence="3">CBS 560.94</strain>
    </source>
</reference>
<feature type="region of interest" description="Disordered" evidence="1">
    <location>
        <begin position="714"/>
        <end position="736"/>
    </location>
</feature>
<evidence type="ECO:0000256" key="1">
    <source>
        <dbReference type="SAM" id="MobiDB-lite"/>
    </source>
</evidence>
<proteinExistence type="predicted"/>
<evidence type="ECO:0000313" key="4">
    <source>
        <dbReference type="Proteomes" id="UP001278500"/>
    </source>
</evidence>
<dbReference type="EMBL" id="JAUEPP010000003">
    <property type="protein sequence ID" value="KAK3347565.1"/>
    <property type="molecule type" value="Genomic_DNA"/>
</dbReference>
<protein>
    <submittedName>
        <fullName evidence="3">Uncharacterized protein</fullName>
    </submittedName>
</protein>
<keyword evidence="2" id="KW-0812">Transmembrane</keyword>
<comment type="caution">
    <text evidence="3">The sequence shown here is derived from an EMBL/GenBank/DDBJ whole genome shotgun (WGS) entry which is preliminary data.</text>
</comment>
<name>A0AAE0JGS2_9PEZI</name>
<feature type="compositionally biased region" description="Basic and acidic residues" evidence="1">
    <location>
        <begin position="55"/>
        <end position="75"/>
    </location>
</feature>
<organism evidence="3 4">
    <name type="scientific">Neurospora tetraspora</name>
    <dbReference type="NCBI Taxonomy" id="94610"/>
    <lineage>
        <taxon>Eukaryota</taxon>
        <taxon>Fungi</taxon>
        <taxon>Dikarya</taxon>
        <taxon>Ascomycota</taxon>
        <taxon>Pezizomycotina</taxon>
        <taxon>Sordariomycetes</taxon>
        <taxon>Sordariomycetidae</taxon>
        <taxon>Sordariales</taxon>
        <taxon>Sordariaceae</taxon>
        <taxon>Neurospora</taxon>
    </lineage>
</organism>
<evidence type="ECO:0000313" key="3">
    <source>
        <dbReference type="EMBL" id="KAK3347565.1"/>
    </source>
</evidence>
<dbReference type="Proteomes" id="UP001278500">
    <property type="component" value="Unassembled WGS sequence"/>
</dbReference>
<feature type="compositionally biased region" description="Basic and acidic residues" evidence="1">
    <location>
        <begin position="714"/>
        <end position="731"/>
    </location>
</feature>
<evidence type="ECO:0000256" key="2">
    <source>
        <dbReference type="SAM" id="Phobius"/>
    </source>
</evidence>
<feature type="region of interest" description="Disordered" evidence="1">
    <location>
        <begin position="50"/>
        <end position="89"/>
    </location>
</feature>
<accession>A0AAE0JGS2</accession>
<gene>
    <name evidence="3" type="ORF">B0H65DRAFT_556984</name>
</gene>
<feature type="transmembrane region" description="Helical" evidence="2">
    <location>
        <begin position="613"/>
        <end position="634"/>
    </location>
</feature>
<sequence>MSTDHATELVNALKDIKDTLAAQTEHLKTNSLLLQALLELNQKEAGKRLAAVQPKNKDAPKPPDVEAKAHQDSGKLEQPGETTPPLYAKAEPDLIPKWEVRPEWKLRDSYVLRLKKEQKGYHIDDHLFTTPRPLDPLLHQPGEYLGSSWPEYFHVPYSFSMTGRVKAWKNPDKGSAESMGLGDYADIIIDVLNNLYSATQFLENLHKAAGTFIIWDYDAYGDHFCYYPSDMMWSDRDELFDLFPVTYNSIRWHRYNEHRRIDRYYKLIPEDIYLEFFKLLTTREHWYASDWATRARKWLDQEKSSTDSSPSFRPWYRLIDVNGLERIDGPDVSGLSLAGHLELAVTQHLKADPLWGTAITANGQWDTFHISWYRVSPKPYKSCWGYGPLYLEEGYFLSRQSFSEPGDNFWNSSVSLRTGILEFIDRVLGRAAKEWAELDPYFDRLDAKRELIFNPEQHDSLLFDDRHFSQSRLYFWAINSLGRFIQDINVTIERWERFWDENKWDIHRSERHLVDKQDKTKGKLRIGDKSVDDFYASILLRIQSLKNTRQRFESRRQKIIEYRDGLFNASSVIETREATRLSQNVKLLTFVSIFYLPLGFCMSMWSINEDYNATNLVIVTICIGLATYAVVANLETTVRALQRGVSLLFNTPRQRLVKKMMEERDTRWRFLGEEMSKVPLSREDAKPSEWLIFGYWCTTIYRSFKSLRETKQERVEENEKPAEEPQEAEKRNPRKFINVIMQTNAKRRRNI</sequence>
<feature type="transmembrane region" description="Helical" evidence="2">
    <location>
        <begin position="587"/>
        <end position="607"/>
    </location>
</feature>
<dbReference type="AlphaFoldDB" id="A0AAE0JGS2"/>
<reference evidence="3" key="1">
    <citation type="journal article" date="2023" name="Mol. Phylogenet. Evol.">
        <title>Genome-scale phylogeny and comparative genomics of the fungal order Sordariales.</title>
        <authorList>
            <person name="Hensen N."/>
            <person name="Bonometti L."/>
            <person name="Westerberg I."/>
            <person name="Brannstrom I.O."/>
            <person name="Guillou S."/>
            <person name="Cros-Aarteil S."/>
            <person name="Calhoun S."/>
            <person name="Haridas S."/>
            <person name="Kuo A."/>
            <person name="Mondo S."/>
            <person name="Pangilinan J."/>
            <person name="Riley R."/>
            <person name="LaButti K."/>
            <person name="Andreopoulos B."/>
            <person name="Lipzen A."/>
            <person name="Chen C."/>
            <person name="Yan M."/>
            <person name="Daum C."/>
            <person name="Ng V."/>
            <person name="Clum A."/>
            <person name="Steindorff A."/>
            <person name="Ohm R.A."/>
            <person name="Martin F."/>
            <person name="Silar P."/>
            <person name="Natvig D.O."/>
            <person name="Lalanne C."/>
            <person name="Gautier V."/>
            <person name="Ament-Velasquez S.L."/>
            <person name="Kruys A."/>
            <person name="Hutchinson M.I."/>
            <person name="Powell A.J."/>
            <person name="Barry K."/>
            <person name="Miller A.N."/>
            <person name="Grigoriev I.V."/>
            <person name="Debuchy R."/>
            <person name="Gladieux P."/>
            <person name="Hiltunen Thoren M."/>
            <person name="Johannesson H."/>
        </authorList>
    </citation>
    <scope>NUCLEOTIDE SEQUENCE</scope>
    <source>
        <strain evidence="3">CBS 560.94</strain>
    </source>
</reference>
<keyword evidence="4" id="KW-1185">Reference proteome</keyword>
<dbReference type="GeneID" id="87867226"/>
<keyword evidence="2" id="KW-0472">Membrane</keyword>
<keyword evidence="2" id="KW-1133">Transmembrane helix</keyword>
<dbReference type="RefSeq" id="XP_062682647.1">
    <property type="nucleotide sequence ID" value="XM_062830072.1"/>
</dbReference>